<evidence type="ECO:0000259" key="1">
    <source>
        <dbReference type="Pfam" id="PF17906"/>
    </source>
</evidence>
<dbReference type="Gene3D" id="3.30.420.10">
    <property type="entry name" value="Ribonuclease H-like superfamily/Ribonuclease H"/>
    <property type="match status" value="2"/>
</dbReference>
<dbReference type="AlphaFoldDB" id="A0AAU9U308"/>
<keyword evidence="3" id="KW-1185">Reference proteome</keyword>
<organism evidence="2 3">
    <name type="scientific">Euphydryas editha</name>
    <name type="common">Edith's checkerspot</name>
    <dbReference type="NCBI Taxonomy" id="104508"/>
    <lineage>
        <taxon>Eukaryota</taxon>
        <taxon>Metazoa</taxon>
        <taxon>Ecdysozoa</taxon>
        <taxon>Arthropoda</taxon>
        <taxon>Hexapoda</taxon>
        <taxon>Insecta</taxon>
        <taxon>Pterygota</taxon>
        <taxon>Neoptera</taxon>
        <taxon>Endopterygota</taxon>
        <taxon>Lepidoptera</taxon>
        <taxon>Glossata</taxon>
        <taxon>Ditrysia</taxon>
        <taxon>Papilionoidea</taxon>
        <taxon>Nymphalidae</taxon>
        <taxon>Nymphalinae</taxon>
        <taxon>Euphydryas</taxon>
    </lineage>
</organism>
<dbReference type="PANTHER" id="PTHR46060">
    <property type="entry name" value="MARINER MOS1 TRANSPOSASE-LIKE PROTEIN"/>
    <property type="match status" value="1"/>
</dbReference>
<dbReference type="GO" id="GO:0003676">
    <property type="term" value="F:nucleic acid binding"/>
    <property type="evidence" value="ECO:0007669"/>
    <property type="project" value="InterPro"/>
</dbReference>
<protein>
    <recommendedName>
        <fullName evidence="1">Mos1 transposase HTH domain-containing protein</fullName>
    </recommendedName>
</protein>
<name>A0AAU9U308_EUPED</name>
<dbReference type="Gene3D" id="1.10.10.1450">
    <property type="match status" value="1"/>
</dbReference>
<comment type="caution">
    <text evidence="2">The sequence shown here is derived from an EMBL/GenBank/DDBJ whole genome shotgun (WGS) entry which is preliminary data.</text>
</comment>
<evidence type="ECO:0000313" key="2">
    <source>
        <dbReference type="EMBL" id="CAH2092463.1"/>
    </source>
</evidence>
<evidence type="ECO:0000313" key="3">
    <source>
        <dbReference type="Proteomes" id="UP001153954"/>
    </source>
</evidence>
<reference evidence="2" key="1">
    <citation type="submission" date="2022-03" db="EMBL/GenBank/DDBJ databases">
        <authorList>
            <person name="Tunstrom K."/>
        </authorList>
    </citation>
    <scope>NUCLEOTIDE SEQUENCE</scope>
</reference>
<feature type="domain" description="Mos1 transposase HTH" evidence="1">
    <location>
        <begin position="5"/>
        <end position="54"/>
    </location>
</feature>
<dbReference type="InterPro" id="IPR041426">
    <property type="entry name" value="Mos1_HTH"/>
</dbReference>
<dbReference type="InterPro" id="IPR052709">
    <property type="entry name" value="Transposase-MT_Hybrid"/>
</dbReference>
<dbReference type="Pfam" id="PF17906">
    <property type="entry name" value="HTH_48"/>
    <property type="match status" value="1"/>
</dbReference>
<proteinExistence type="predicted"/>
<dbReference type="Proteomes" id="UP001153954">
    <property type="component" value="Unassembled WGS sequence"/>
</dbReference>
<sequence length="254" mass="29779">MECDKYEIRALLRHYWKQKLKPAVVARKICKIGGKDTVNKPTAHRWFNCFNSGDLTLEDRSRSGRPPAWHIEVTREPVKNQPSKIYRSCRIVPHELTEIQAKRREEVCKILLTLPKGDHFIRCIVTCNEKWIYLNNTHMENQWLDKGQLPEPIAKRDNAKPLTTKVTRNKIEELGGIELLPYPAFSPDLAPSDYYLFRSMAKFLRGKKFESKGDVKNAVDKCLHLSPNNDFKIVKELAERWVKTIEYDGQYFEY</sequence>
<dbReference type="InterPro" id="IPR036397">
    <property type="entry name" value="RNaseH_sf"/>
</dbReference>
<gene>
    <name evidence="2" type="ORF">EEDITHA_LOCUS8217</name>
</gene>
<accession>A0AAU9U308</accession>
<dbReference type="EMBL" id="CAKOGL010000011">
    <property type="protein sequence ID" value="CAH2092463.1"/>
    <property type="molecule type" value="Genomic_DNA"/>
</dbReference>
<dbReference type="PANTHER" id="PTHR46060:SF3">
    <property type="entry name" value="PROTEIN GVQW3"/>
    <property type="match status" value="1"/>
</dbReference>